<evidence type="ECO:0000259" key="8">
    <source>
        <dbReference type="Pfam" id="PF00177"/>
    </source>
</evidence>
<feature type="domain" description="Small ribosomal subunit protein uS7" evidence="8">
    <location>
        <begin position="1"/>
        <end position="147"/>
    </location>
</feature>
<dbReference type="Pfam" id="PF00177">
    <property type="entry name" value="Ribosomal_S7"/>
    <property type="match status" value="1"/>
</dbReference>
<evidence type="ECO:0000256" key="5">
    <source>
        <dbReference type="ARBA" id="ARBA00023274"/>
    </source>
</evidence>
<dbReference type="InterPro" id="IPR023798">
    <property type="entry name" value="Ribosomal_uS7_dom"/>
</dbReference>
<keyword evidence="6" id="KW-0820">tRNA-binding</keyword>
<evidence type="ECO:0000256" key="4">
    <source>
        <dbReference type="ARBA" id="ARBA00022980"/>
    </source>
</evidence>
<dbReference type="GO" id="GO:0015935">
    <property type="term" value="C:small ribosomal subunit"/>
    <property type="evidence" value="ECO:0007669"/>
    <property type="project" value="InterPro"/>
</dbReference>
<dbReference type="FunFam" id="1.10.455.10:FF:000001">
    <property type="entry name" value="30S ribosomal protein S7"/>
    <property type="match status" value="1"/>
</dbReference>
<gene>
    <name evidence="6" type="primary">rpsG</name>
    <name evidence="9" type="ORF">COV85_04925</name>
</gene>
<proteinExistence type="inferred from homology"/>
<dbReference type="AlphaFoldDB" id="A0A2H0KP25"/>
<dbReference type="HAMAP" id="MF_00480_B">
    <property type="entry name" value="Ribosomal_uS7_B"/>
    <property type="match status" value="1"/>
</dbReference>
<comment type="function">
    <text evidence="6">One of the primary rRNA binding proteins, it binds directly to 16S rRNA where it nucleates assembly of the head domain of the 30S subunit. Is located at the subunit interface close to the decoding center, probably blocks exit of the E-site tRNA.</text>
</comment>
<keyword evidence="3 6" id="KW-0694">RNA-binding</keyword>
<evidence type="ECO:0000256" key="6">
    <source>
        <dbReference type="HAMAP-Rule" id="MF_00480"/>
    </source>
</evidence>
<keyword evidence="4 6" id="KW-0689">Ribosomal protein</keyword>
<dbReference type="InterPro" id="IPR020606">
    <property type="entry name" value="Ribosomal_uS7_CS"/>
</dbReference>
<dbReference type="SUPFAM" id="SSF47973">
    <property type="entry name" value="Ribosomal protein S7"/>
    <property type="match status" value="1"/>
</dbReference>
<dbReference type="GO" id="GO:0019843">
    <property type="term" value="F:rRNA binding"/>
    <property type="evidence" value="ECO:0007669"/>
    <property type="project" value="UniProtKB-UniRule"/>
</dbReference>
<dbReference type="Proteomes" id="UP000231550">
    <property type="component" value="Unassembled WGS sequence"/>
</dbReference>
<dbReference type="GO" id="GO:0003735">
    <property type="term" value="F:structural constituent of ribosome"/>
    <property type="evidence" value="ECO:0007669"/>
    <property type="project" value="InterPro"/>
</dbReference>
<evidence type="ECO:0000256" key="7">
    <source>
        <dbReference type="RuleBase" id="RU003619"/>
    </source>
</evidence>
<evidence type="ECO:0000313" key="10">
    <source>
        <dbReference type="Proteomes" id="UP000231550"/>
    </source>
</evidence>
<dbReference type="PIRSF" id="PIRSF002122">
    <property type="entry name" value="RPS7p_RPS7a_RPS5e_RPS7o"/>
    <property type="match status" value="1"/>
</dbReference>
<dbReference type="NCBIfam" id="TIGR01029">
    <property type="entry name" value="rpsG_bact"/>
    <property type="match status" value="1"/>
</dbReference>
<comment type="caution">
    <text evidence="9">The sequence shown here is derived from an EMBL/GenBank/DDBJ whole genome shotgun (WGS) entry which is preliminary data.</text>
</comment>
<dbReference type="Gene3D" id="1.10.455.10">
    <property type="entry name" value="Ribosomal protein S7 domain"/>
    <property type="match status" value="1"/>
</dbReference>
<comment type="subunit">
    <text evidence="6">Part of the 30S ribosomal subunit. Contacts proteins S9 and S11.</text>
</comment>
<evidence type="ECO:0000256" key="2">
    <source>
        <dbReference type="ARBA" id="ARBA00022730"/>
    </source>
</evidence>
<evidence type="ECO:0000256" key="1">
    <source>
        <dbReference type="ARBA" id="ARBA00007151"/>
    </source>
</evidence>
<keyword evidence="2 6" id="KW-0699">rRNA-binding</keyword>
<dbReference type="GO" id="GO:0000049">
    <property type="term" value="F:tRNA binding"/>
    <property type="evidence" value="ECO:0007669"/>
    <property type="project" value="UniProtKB-UniRule"/>
</dbReference>
<comment type="similarity">
    <text evidence="1 6 7">Belongs to the universal ribosomal protein uS7 family.</text>
</comment>
<dbReference type="EMBL" id="PCVN01000134">
    <property type="protein sequence ID" value="PIQ73918.1"/>
    <property type="molecule type" value="Genomic_DNA"/>
</dbReference>
<dbReference type="InterPro" id="IPR005717">
    <property type="entry name" value="Ribosomal_uS7_bac/org-type"/>
</dbReference>
<name>A0A2H0KP25_9BACT</name>
<evidence type="ECO:0000256" key="3">
    <source>
        <dbReference type="ARBA" id="ARBA00022884"/>
    </source>
</evidence>
<protein>
    <recommendedName>
        <fullName evidence="6">Small ribosomal subunit protein uS7</fullName>
    </recommendedName>
</protein>
<organism evidence="9 10">
    <name type="scientific">Candidatus Portnoybacteria bacterium CG11_big_fil_rev_8_21_14_0_20_44_10</name>
    <dbReference type="NCBI Taxonomy" id="1974818"/>
    <lineage>
        <taxon>Bacteria</taxon>
        <taxon>Candidatus Portnoyibacteriota</taxon>
    </lineage>
</organism>
<keyword evidence="5 6" id="KW-0687">Ribonucleoprotein</keyword>
<accession>A0A2H0KP25</accession>
<dbReference type="PROSITE" id="PS00052">
    <property type="entry name" value="RIBOSOMAL_S7"/>
    <property type="match status" value="1"/>
</dbReference>
<sequence>MRRRPSVPRQIQPDPRHQNVMVAKFINYLMDGGKKTTASKVLYDAFDILTKQTKDPLEVFDQAIKNVMPAVEVRSKRVGGANYQVPREVRGERKISLAFRWIIAAAKKKKGKPMAEKMAQELLEASQNAGDAVKKRMDTHRMADANKAFAHFRW</sequence>
<dbReference type="InterPro" id="IPR000235">
    <property type="entry name" value="Ribosomal_uS7"/>
</dbReference>
<evidence type="ECO:0000313" key="9">
    <source>
        <dbReference type="EMBL" id="PIQ73918.1"/>
    </source>
</evidence>
<dbReference type="GO" id="GO:0006412">
    <property type="term" value="P:translation"/>
    <property type="evidence" value="ECO:0007669"/>
    <property type="project" value="UniProtKB-UniRule"/>
</dbReference>
<dbReference type="CDD" id="cd14869">
    <property type="entry name" value="uS7_Bacteria"/>
    <property type="match status" value="1"/>
</dbReference>
<dbReference type="InterPro" id="IPR036823">
    <property type="entry name" value="Ribosomal_uS7_dom_sf"/>
</dbReference>
<dbReference type="PANTHER" id="PTHR11205">
    <property type="entry name" value="RIBOSOMAL PROTEIN S7"/>
    <property type="match status" value="1"/>
</dbReference>
<reference evidence="9 10" key="1">
    <citation type="submission" date="2017-09" db="EMBL/GenBank/DDBJ databases">
        <title>Depth-based differentiation of microbial function through sediment-hosted aquifers and enrichment of novel symbionts in the deep terrestrial subsurface.</title>
        <authorList>
            <person name="Probst A.J."/>
            <person name="Ladd B."/>
            <person name="Jarett J.K."/>
            <person name="Geller-Mcgrath D.E."/>
            <person name="Sieber C.M."/>
            <person name="Emerson J.B."/>
            <person name="Anantharaman K."/>
            <person name="Thomas B.C."/>
            <person name="Malmstrom R."/>
            <person name="Stieglmeier M."/>
            <person name="Klingl A."/>
            <person name="Woyke T."/>
            <person name="Ryan C.M."/>
            <person name="Banfield J.F."/>
        </authorList>
    </citation>
    <scope>NUCLEOTIDE SEQUENCE [LARGE SCALE GENOMIC DNA]</scope>
    <source>
        <strain evidence="9">CG11_big_fil_rev_8_21_14_0_20_44_10</strain>
    </source>
</reference>